<organism evidence="1 2">
    <name type="scientific">Paramecium sonneborni</name>
    <dbReference type="NCBI Taxonomy" id="65129"/>
    <lineage>
        <taxon>Eukaryota</taxon>
        <taxon>Sar</taxon>
        <taxon>Alveolata</taxon>
        <taxon>Ciliophora</taxon>
        <taxon>Intramacronucleata</taxon>
        <taxon>Oligohymenophorea</taxon>
        <taxon>Peniculida</taxon>
        <taxon>Parameciidae</taxon>
        <taxon>Paramecium</taxon>
    </lineage>
</organism>
<accession>A0A8S1RKW4</accession>
<sequence>MWKLQNYANIRYLKILVVVGHMSKKGLKLANELSCQMDFMIINNQPRWVNIKMKSKLVAVRIKDVLDSIMKEARRLVYELNRAKDLNMIHKQLLMVNLKMAIELVDGIFQQKINKCNQYCLRVMNHIMINLMESRLATRLIWMKSFRVLNNQFLMENIKMDQNWENEKYITFIIILNAGKQIITYGQSENNQILFENNIQDFPKANQTVNFLYSLSIN</sequence>
<dbReference type="Proteomes" id="UP000692954">
    <property type="component" value="Unassembled WGS sequence"/>
</dbReference>
<name>A0A8S1RKW4_9CILI</name>
<protein>
    <submittedName>
        <fullName evidence="1">Uncharacterized protein</fullName>
    </submittedName>
</protein>
<gene>
    <name evidence="1" type="ORF">PSON_ATCC_30995.1.T2110013</name>
</gene>
<dbReference type="EMBL" id="CAJJDN010000211">
    <property type="protein sequence ID" value="CAD8129231.1"/>
    <property type="molecule type" value="Genomic_DNA"/>
</dbReference>
<comment type="caution">
    <text evidence="1">The sequence shown here is derived from an EMBL/GenBank/DDBJ whole genome shotgun (WGS) entry which is preliminary data.</text>
</comment>
<keyword evidence="2" id="KW-1185">Reference proteome</keyword>
<dbReference type="AlphaFoldDB" id="A0A8S1RKW4"/>
<proteinExistence type="predicted"/>
<reference evidence="1" key="1">
    <citation type="submission" date="2021-01" db="EMBL/GenBank/DDBJ databases">
        <authorList>
            <consortium name="Genoscope - CEA"/>
            <person name="William W."/>
        </authorList>
    </citation>
    <scope>NUCLEOTIDE SEQUENCE</scope>
</reference>
<evidence type="ECO:0000313" key="2">
    <source>
        <dbReference type="Proteomes" id="UP000692954"/>
    </source>
</evidence>
<evidence type="ECO:0000313" key="1">
    <source>
        <dbReference type="EMBL" id="CAD8129231.1"/>
    </source>
</evidence>